<dbReference type="InterPro" id="IPR002818">
    <property type="entry name" value="DJ-1/PfpI"/>
</dbReference>
<keyword evidence="3" id="KW-0804">Transcription</keyword>
<accession>M1WXH2</accession>
<organism evidence="5 6">
    <name type="scientific">Pseudodesulfovibrio piezophilus (strain DSM 21447 / JCM 15486 / C1TLV30)</name>
    <name type="common">Desulfovibrio piezophilus</name>
    <dbReference type="NCBI Taxonomy" id="1322246"/>
    <lineage>
        <taxon>Bacteria</taxon>
        <taxon>Pseudomonadati</taxon>
        <taxon>Thermodesulfobacteriota</taxon>
        <taxon>Desulfovibrionia</taxon>
        <taxon>Desulfovibrionales</taxon>
        <taxon>Desulfovibrionaceae</taxon>
    </lineage>
</organism>
<dbReference type="SUPFAM" id="SSF52317">
    <property type="entry name" value="Class I glutamine amidotransferase-like"/>
    <property type="match status" value="1"/>
</dbReference>
<dbReference type="InterPro" id="IPR009057">
    <property type="entry name" value="Homeodomain-like_sf"/>
</dbReference>
<dbReference type="Pfam" id="PF01965">
    <property type="entry name" value="DJ-1_PfpI"/>
    <property type="match status" value="1"/>
</dbReference>
<dbReference type="GO" id="GO:0003700">
    <property type="term" value="F:DNA-binding transcription factor activity"/>
    <property type="evidence" value="ECO:0007669"/>
    <property type="project" value="InterPro"/>
</dbReference>
<sequence length="354" mass="38578">MFLVIAAKPGSVYLQDSVRTHDKGPSMKKKIAIVLYDGLASLDVTGPADVFSAATMMLAHAGRDNEGYDLSYQGMTQLRVKTASGLSFCVDGSIGSGHPLDTLIVPGGPTAEAISDSVPFLAALKRDAEKAKRVVSVCTGAFLLAACGLLHSKRATTHWLAAERLAEKYPDIRVEADAIYVRDGRISSSAGVTAGIDLALALVEEDHGPLIAMEIARLLLLYRRRPGTQSQFSTPLATQTNSVGRFAKLCLWMENNLTKDLHVDHLAERVAMSPRHFARTFSSETGISPARYVEELRLGHARELLESGAVNLGFIAQQSGFGREERLRRTFQRRLGVNPRHYAEHFHNNEGSLP</sequence>
<dbReference type="Pfam" id="PF12833">
    <property type="entry name" value="HTH_18"/>
    <property type="match status" value="1"/>
</dbReference>
<gene>
    <name evidence="5" type="ordered locus">BN4_12498</name>
</gene>
<dbReference type="PATRIC" id="fig|879567.3.peg.2676"/>
<evidence type="ECO:0000256" key="3">
    <source>
        <dbReference type="ARBA" id="ARBA00023163"/>
    </source>
</evidence>
<evidence type="ECO:0000259" key="4">
    <source>
        <dbReference type="PROSITE" id="PS01124"/>
    </source>
</evidence>
<dbReference type="InterPro" id="IPR052158">
    <property type="entry name" value="INH-QAR"/>
</dbReference>
<dbReference type="PROSITE" id="PS01124">
    <property type="entry name" value="HTH_ARAC_FAMILY_2"/>
    <property type="match status" value="1"/>
</dbReference>
<evidence type="ECO:0000256" key="1">
    <source>
        <dbReference type="ARBA" id="ARBA00023015"/>
    </source>
</evidence>
<dbReference type="Gene3D" id="3.40.50.880">
    <property type="match status" value="1"/>
</dbReference>
<dbReference type="SUPFAM" id="SSF46689">
    <property type="entry name" value="Homeodomain-like"/>
    <property type="match status" value="2"/>
</dbReference>
<dbReference type="eggNOG" id="COG4977">
    <property type="taxonomic scope" value="Bacteria"/>
</dbReference>
<protein>
    <submittedName>
        <fullName evidence="5">Transcriptional regulator, AraC family</fullName>
    </submittedName>
</protein>
<dbReference type="EMBL" id="FO203427">
    <property type="protein sequence ID" value="CCH49733.1"/>
    <property type="molecule type" value="Genomic_DNA"/>
</dbReference>
<dbReference type="STRING" id="1322246.BN4_12498"/>
<proteinExistence type="predicted"/>
<dbReference type="InterPro" id="IPR018062">
    <property type="entry name" value="HTH_AraC-typ_CS"/>
</dbReference>
<name>M1WXH2_PSEP2</name>
<dbReference type="InterPro" id="IPR029062">
    <property type="entry name" value="Class_I_gatase-like"/>
</dbReference>
<dbReference type="PANTHER" id="PTHR43130">
    <property type="entry name" value="ARAC-FAMILY TRANSCRIPTIONAL REGULATOR"/>
    <property type="match status" value="1"/>
</dbReference>
<dbReference type="CDD" id="cd03137">
    <property type="entry name" value="GATase1_AraC_1"/>
    <property type="match status" value="1"/>
</dbReference>
<feature type="domain" description="HTH araC/xylS-type" evidence="4">
    <location>
        <begin position="247"/>
        <end position="345"/>
    </location>
</feature>
<reference evidence="5 6" key="1">
    <citation type="journal article" date="2013" name="PLoS ONE">
        <title>The first genomic and proteomic characterization of a deep-sea sulfate reducer: insights into the piezophilic lifestyle of Desulfovibrio piezophilus.</title>
        <authorList>
            <person name="Pradel N."/>
            <person name="Ji B."/>
            <person name="Gimenez G."/>
            <person name="Talla E."/>
            <person name="Lenoble P."/>
            <person name="Garel M."/>
            <person name="Tamburini C."/>
            <person name="Fourquet P."/>
            <person name="Lebrun R."/>
            <person name="Bertin P."/>
            <person name="Denis Y."/>
            <person name="Pophillat M."/>
            <person name="Barbe V."/>
            <person name="Ollivier B."/>
            <person name="Dolla A."/>
        </authorList>
    </citation>
    <scope>NUCLEOTIDE SEQUENCE [LARGE SCALE GENOMIC DNA]</scope>
    <source>
        <strain evidence="6">DSM 10523 / SB164P1</strain>
    </source>
</reference>
<dbReference type="SMART" id="SM00342">
    <property type="entry name" value="HTH_ARAC"/>
    <property type="match status" value="1"/>
</dbReference>
<keyword evidence="1" id="KW-0805">Transcription regulation</keyword>
<dbReference type="PROSITE" id="PS00041">
    <property type="entry name" value="HTH_ARAC_FAMILY_1"/>
    <property type="match status" value="1"/>
</dbReference>
<dbReference type="Gene3D" id="1.10.10.60">
    <property type="entry name" value="Homeodomain-like"/>
    <property type="match status" value="1"/>
</dbReference>
<evidence type="ECO:0000313" key="6">
    <source>
        <dbReference type="Proteomes" id="UP000011724"/>
    </source>
</evidence>
<keyword evidence="6" id="KW-1185">Reference proteome</keyword>
<evidence type="ECO:0000313" key="5">
    <source>
        <dbReference type="EMBL" id="CCH49733.1"/>
    </source>
</evidence>
<dbReference type="KEGG" id="dpi:BN4_12498"/>
<dbReference type="GO" id="GO:0043565">
    <property type="term" value="F:sequence-specific DNA binding"/>
    <property type="evidence" value="ECO:0007669"/>
    <property type="project" value="InterPro"/>
</dbReference>
<dbReference type="HOGENOM" id="CLU_000445_59_0_7"/>
<evidence type="ECO:0000256" key="2">
    <source>
        <dbReference type="ARBA" id="ARBA00023125"/>
    </source>
</evidence>
<dbReference type="InterPro" id="IPR018060">
    <property type="entry name" value="HTH_AraC"/>
</dbReference>
<keyword evidence="2" id="KW-0238">DNA-binding</keyword>
<reference evidence="6" key="2">
    <citation type="journal article" date="2013" name="Stand. Genomic Sci.">
        <title>Complete genome sequence of Desulfocapsa sulfexigens, a marine deltaproteobacterium specialized in disproportionating inorganic sulfur compounds.</title>
        <authorList>
            <person name="Finster K.W."/>
            <person name="Kjeldsen K.U."/>
            <person name="Kube M."/>
            <person name="Reinhardt R."/>
            <person name="Mussmann M."/>
            <person name="Amann R."/>
            <person name="Schreiber L."/>
        </authorList>
    </citation>
    <scope>NUCLEOTIDE SEQUENCE [LARGE SCALE GENOMIC DNA]</scope>
    <source>
        <strain evidence="6">DSM 10523 / SB164P1</strain>
    </source>
</reference>
<dbReference type="Proteomes" id="UP000011724">
    <property type="component" value="Chromosome"/>
</dbReference>
<dbReference type="AlphaFoldDB" id="M1WXH2"/>
<dbReference type="PANTHER" id="PTHR43130:SF3">
    <property type="entry name" value="HTH-TYPE TRANSCRIPTIONAL REGULATOR RV1931C"/>
    <property type="match status" value="1"/>
</dbReference>